<dbReference type="RefSeq" id="WP_231113627.1">
    <property type="nucleotide sequence ID" value="NZ_CP045484.1"/>
</dbReference>
<gene>
    <name evidence="5" type="ORF">HNQ62_001672</name>
</gene>
<evidence type="ECO:0000259" key="4">
    <source>
        <dbReference type="Pfam" id="PF00535"/>
    </source>
</evidence>
<accession>A0A7J9RSV0</accession>
<evidence type="ECO:0000256" key="1">
    <source>
        <dbReference type="ARBA" id="ARBA00006739"/>
    </source>
</evidence>
<dbReference type="InterPro" id="IPR039528">
    <property type="entry name" value="DPM1-like"/>
</dbReference>
<dbReference type="GO" id="GO:0016020">
    <property type="term" value="C:membrane"/>
    <property type="evidence" value="ECO:0007669"/>
    <property type="project" value="GOC"/>
</dbReference>
<protein>
    <submittedName>
        <fullName evidence="5">Dolichol-phosphate mannosyltransferase</fullName>
        <ecNumber evidence="5">2.4.1.83</ecNumber>
    </submittedName>
</protein>
<dbReference type="GO" id="GO:0006488">
    <property type="term" value="P:dolichol-linked oligosaccharide biosynthetic process"/>
    <property type="evidence" value="ECO:0007669"/>
    <property type="project" value="TreeGrafter"/>
</dbReference>
<dbReference type="EMBL" id="JACHFY010000008">
    <property type="protein sequence ID" value="MBB5253901.1"/>
    <property type="molecule type" value="Genomic_DNA"/>
</dbReference>
<dbReference type="GeneID" id="42802143"/>
<dbReference type="GO" id="GO:0035269">
    <property type="term" value="P:protein O-linked glycosylation via mannose"/>
    <property type="evidence" value="ECO:0007669"/>
    <property type="project" value="TreeGrafter"/>
</dbReference>
<keyword evidence="2 5" id="KW-0328">Glycosyltransferase</keyword>
<dbReference type="AlphaFoldDB" id="A0A7J9RSV0"/>
<organism evidence="5 6">
    <name type="scientific">Sulfurisphaera ohwakuensis</name>
    <dbReference type="NCBI Taxonomy" id="69656"/>
    <lineage>
        <taxon>Archaea</taxon>
        <taxon>Thermoproteota</taxon>
        <taxon>Thermoprotei</taxon>
        <taxon>Sulfolobales</taxon>
        <taxon>Sulfolobaceae</taxon>
        <taxon>Sulfurisphaera</taxon>
    </lineage>
</organism>
<dbReference type="FunFam" id="3.90.550.10:FF:000122">
    <property type="entry name" value="Dolichol-phosphate mannosyltransferase subunit 1"/>
    <property type="match status" value="1"/>
</dbReference>
<dbReference type="GO" id="GO:0006506">
    <property type="term" value="P:GPI anchor biosynthetic process"/>
    <property type="evidence" value="ECO:0007669"/>
    <property type="project" value="TreeGrafter"/>
</dbReference>
<evidence type="ECO:0000313" key="6">
    <source>
        <dbReference type="Proteomes" id="UP000582213"/>
    </source>
</evidence>
<dbReference type="PANTHER" id="PTHR43398">
    <property type="entry name" value="DOLICHOL-PHOSPHATE MANNOSYLTRANSFERASE SUBUNIT 1"/>
    <property type="match status" value="1"/>
</dbReference>
<sequence>MRGVLVPTYNEAENIKELIPRIRQYLPDAKIIIVDDDSEDSTAEIARKLDAIVFVRKGEKGLGSALRFGLLKGLELGFEYLATMDADLSHDPIYLPKMFEEATKADLIIGSRYIEGGKIENWPLKRRIISKGANMLAKTLLRIDVKDNTSGYRVYSRNAIEVVKDCKNADGYEFQICAVYKVKRAGLRIVEVPITFRDRSKGKSKLGSEKILNWFVYVLKLSLGFTS</sequence>
<dbReference type="SUPFAM" id="SSF53448">
    <property type="entry name" value="Nucleotide-diphospho-sugar transferases"/>
    <property type="match status" value="1"/>
</dbReference>
<evidence type="ECO:0000313" key="5">
    <source>
        <dbReference type="EMBL" id="MBB5253901.1"/>
    </source>
</evidence>
<reference evidence="5 6" key="1">
    <citation type="submission" date="2020-08" db="EMBL/GenBank/DDBJ databases">
        <title>Genomic Encyclopedia of Type Strains, Phase IV (KMG-IV): sequencing the most valuable type-strain genomes for metagenomic binning, comparative biology and taxonomic classification.</title>
        <authorList>
            <person name="Goeker M."/>
        </authorList>
    </citation>
    <scope>NUCLEOTIDE SEQUENCE [LARGE SCALE GENOMIC DNA]</scope>
    <source>
        <strain evidence="5 6">DSM 12421</strain>
    </source>
</reference>
<evidence type="ECO:0000256" key="2">
    <source>
        <dbReference type="ARBA" id="ARBA00022676"/>
    </source>
</evidence>
<dbReference type="CDD" id="cd06442">
    <property type="entry name" value="DPM1_like"/>
    <property type="match status" value="1"/>
</dbReference>
<comment type="similarity">
    <text evidence="1">Belongs to the glycosyltransferase 2 family.</text>
</comment>
<comment type="caution">
    <text evidence="5">The sequence shown here is derived from an EMBL/GenBank/DDBJ whole genome shotgun (WGS) entry which is preliminary data.</text>
</comment>
<dbReference type="GO" id="GO:0004582">
    <property type="term" value="F:dolichyl-phosphate beta-D-mannosyltransferase activity"/>
    <property type="evidence" value="ECO:0007669"/>
    <property type="project" value="UniProtKB-EC"/>
</dbReference>
<dbReference type="EC" id="2.4.1.83" evidence="5"/>
<dbReference type="InterPro" id="IPR001173">
    <property type="entry name" value="Glyco_trans_2-like"/>
</dbReference>
<dbReference type="PANTHER" id="PTHR43398:SF1">
    <property type="entry name" value="DOLICHOL-PHOSPHATE MANNOSYLTRANSFERASE SUBUNIT 1"/>
    <property type="match status" value="1"/>
</dbReference>
<name>A0A7J9RSV0_SULOH</name>
<evidence type="ECO:0000256" key="3">
    <source>
        <dbReference type="ARBA" id="ARBA00022679"/>
    </source>
</evidence>
<proteinExistence type="inferred from homology"/>
<feature type="domain" description="Glycosyltransferase 2-like" evidence="4">
    <location>
        <begin position="4"/>
        <end position="161"/>
    </location>
</feature>
<dbReference type="Gene3D" id="3.90.550.10">
    <property type="entry name" value="Spore Coat Polysaccharide Biosynthesis Protein SpsA, Chain A"/>
    <property type="match status" value="1"/>
</dbReference>
<dbReference type="Pfam" id="PF00535">
    <property type="entry name" value="Glycos_transf_2"/>
    <property type="match status" value="1"/>
</dbReference>
<dbReference type="Proteomes" id="UP000582213">
    <property type="component" value="Unassembled WGS sequence"/>
</dbReference>
<keyword evidence="3 5" id="KW-0808">Transferase</keyword>
<dbReference type="InterPro" id="IPR029044">
    <property type="entry name" value="Nucleotide-diphossugar_trans"/>
</dbReference>